<organism evidence="5 6">
    <name type="scientific">Clostridium innocuum</name>
    <dbReference type="NCBI Taxonomy" id="1522"/>
    <lineage>
        <taxon>Bacteria</taxon>
        <taxon>Bacillati</taxon>
        <taxon>Bacillota</taxon>
        <taxon>Clostridia</taxon>
        <taxon>Eubacteriales</taxon>
        <taxon>Clostridiaceae</taxon>
        <taxon>Clostridium</taxon>
    </lineage>
</organism>
<comment type="caution">
    <text evidence="5">The sequence shown here is derived from an EMBL/GenBank/DDBJ whole genome shotgun (WGS) entry which is preliminary data.</text>
</comment>
<dbReference type="RefSeq" id="WP_008818612.1">
    <property type="nucleotide sequence ID" value="NZ_AP025565.1"/>
</dbReference>
<dbReference type="InterPro" id="IPR033132">
    <property type="entry name" value="GH_1_N_CS"/>
</dbReference>
<dbReference type="PANTHER" id="PTHR10353">
    <property type="entry name" value="GLYCOSYL HYDROLASE"/>
    <property type="match status" value="1"/>
</dbReference>
<evidence type="ECO:0000256" key="1">
    <source>
        <dbReference type="ARBA" id="ARBA00010838"/>
    </source>
</evidence>
<keyword evidence="3" id="KW-0326">Glycosidase</keyword>
<dbReference type="Pfam" id="PF00232">
    <property type="entry name" value="Glyco_hydro_1"/>
    <property type="match status" value="1"/>
</dbReference>
<sequence>MNEEFLWGGSTSSFQFEGGAFEDGKGKSIYDVITENSKHNVDQSFEAWMGANKVRDYSITSDFYHHYEEDIKLLAEMGFRAFRMSIAWTRLYPDGDGSLNQKGVDFYKRVFKLLKKSGIEPVVTLYHWDMPQSLVDRYNGWYGIETVHAFKQYVDTCFQEFGCYVSYWLTLNENNMTLKMPTFGIGKKMTPETVGYKEFSYTIYHNTNIAHFYAVKRCHEILPHAKIGCMIASSLAYPLTSDPEDVFLAQQHNQELTYDYLDLLCKGEYTSKNIKQFEKDGWHGYRHEEALFKDEKAKIDFISFSYYYSVCVGKESNAINENAETLQMMYQALRNPKLKQSSFGWTIDPLGLRILMNDLYDRYNLPLMIVENGLGVKDDNLTKDKKVHDDYRIAYLKQHIQAIIDAVDKDNVECLGYLPWGCIDLYSASGDRDKRYGFIFVDYEDGLKRYRKDSFYWYQKVIESNGKELEGESACTLFL</sequence>
<dbReference type="EMBL" id="JAKTMA010000009">
    <property type="protein sequence ID" value="MCR0232442.1"/>
    <property type="molecule type" value="Genomic_DNA"/>
</dbReference>
<protein>
    <submittedName>
        <fullName evidence="5">Glycoside hydrolase family 1 protein</fullName>
    </submittedName>
</protein>
<dbReference type="PRINTS" id="PR00131">
    <property type="entry name" value="GLHYDRLASE1"/>
</dbReference>
<dbReference type="PANTHER" id="PTHR10353:SF122">
    <property type="entry name" value="6-PHOSPHO-BETA-GLUCOSIDASE ASCB-RELATED"/>
    <property type="match status" value="1"/>
</dbReference>
<dbReference type="GO" id="GO:0005829">
    <property type="term" value="C:cytosol"/>
    <property type="evidence" value="ECO:0007669"/>
    <property type="project" value="TreeGrafter"/>
</dbReference>
<dbReference type="InterPro" id="IPR001360">
    <property type="entry name" value="Glyco_hydro_1"/>
</dbReference>
<accession>A0AAP2ULC4</accession>
<dbReference type="SUPFAM" id="SSF51445">
    <property type="entry name" value="(Trans)glycosidases"/>
    <property type="match status" value="1"/>
</dbReference>
<dbReference type="GO" id="GO:0008422">
    <property type="term" value="F:beta-glucosidase activity"/>
    <property type="evidence" value="ECO:0007669"/>
    <property type="project" value="TreeGrafter"/>
</dbReference>
<reference evidence="5" key="1">
    <citation type="journal article" date="2022" name="Clin. Infect. Dis.">
        <title>Association between Clostridium innocuum and antibiotic-associated diarrhea in adults and children: A cross-sectional study and comparative genomics analysis.</title>
        <authorList>
            <person name="Cherny K.E."/>
            <person name="Muscat E.B."/>
            <person name="Balaji A."/>
            <person name="Mukherjee J."/>
            <person name="Ozer E.A."/>
            <person name="Angarone M.P."/>
            <person name="Hauser A.R."/>
            <person name="Sichel J.S."/>
            <person name="Amponsah E."/>
            <person name="Kociolek L.K."/>
        </authorList>
    </citation>
    <scope>NUCLEOTIDE SEQUENCE</scope>
    <source>
        <strain evidence="5">NU1-AC-029v</strain>
    </source>
</reference>
<comment type="similarity">
    <text evidence="1 4">Belongs to the glycosyl hydrolase 1 family.</text>
</comment>
<dbReference type="GO" id="GO:0016052">
    <property type="term" value="P:carbohydrate catabolic process"/>
    <property type="evidence" value="ECO:0007669"/>
    <property type="project" value="TreeGrafter"/>
</dbReference>
<dbReference type="Gene3D" id="3.20.20.80">
    <property type="entry name" value="Glycosidases"/>
    <property type="match status" value="1"/>
</dbReference>
<dbReference type="AlphaFoldDB" id="A0AAP2ULC4"/>
<dbReference type="Proteomes" id="UP001203972">
    <property type="component" value="Unassembled WGS sequence"/>
</dbReference>
<evidence type="ECO:0000313" key="5">
    <source>
        <dbReference type="EMBL" id="MCR0232442.1"/>
    </source>
</evidence>
<name>A0AAP2ULC4_CLOIN</name>
<keyword evidence="2 5" id="KW-0378">Hydrolase</keyword>
<evidence type="ECO:0000313" key="6">
    <source>
        <dbReference type="Proteomes" id="UP001203972"/>
    </source>
</evidence>
<gene>
    <name evidence="5" type="ORF">MKC95_06645</name>
</gene>
<dbReference type="FunFam" id="3.20.20.80:FF:000004">
    <property type="entry name" value="Beta-glucosidase 6-phospho-beta-glucosidase"/>
    <property type="match status" value="1"/>
</dbReference>
<proteinExistence type="inferred from homology"/>
<dbReference type="PROSITE" id="PS00653">
    <property type="entry name" value="GLYCOSYL_HYDROL_F1_2"/>
    <property type="match status" value="1"/>
</dbReference>
<evidence type="ECO:0000256" key="2">
    <source>
        <dbReference type="ARBA" id="ARBA00022801"/>
    </source>
</evidence>
<evidence type="ECO:0000256" key="4">
    <source>
        <dbReference type="RuleBase" id="RU003690"/>
    </source>
</evidence>
<evidence type="ECO:0000256" key="3">
    <source>
        <dbReference type="ARBA" id="ARBA00023295"/>
    </source>
</evidence>
<dbReference type="InterPro" id="IPR017853">
    <property type="entry name" value="GH"/>
</dbReference>